<protein>
    <submittedName>
        <fullName evidence="4">U32 family peptidase</fullName>
    </submittedName>
</protein>
<dbReference type="PANTHER" id="PTHR30217:SF6">
    <property type="entry name" value="TRNA HYDROXYLATION PROTEIN P"/>
    <property type="match status" value="1"/>
</dbReference>
<evidence type="ECO:0000256" key="3">
    <source>
        <dbReference type="ARBA" id="ARBA00038374"/>
    </source>
</evidence>
<evidence type="ECO:0000256" key="1">
    <source>
        <dbReference type="ARBA" id="ARBA00022670"/>
    </source>
</evidence>
<dbReference type="RefSeq" id="WP_068867872.1">
    <property type="nucleotide sequence ID" value="NZ_VDCI01000001.1"/>
</dbReference>
<reference evidence="4 5" key="1">
    <citation type="submission" date="2019-05" db="EMBL/GenBank/DDBJ databases">
        <title>Draft Whole-Genome sequence of the green sulfur bacterium Prosthecochloris vibrioformis DSM 260.</title>
        <authorList>
            <person name="Meyer T.E."/>
            <person name="Kyndt J.A."/>
        </authorList>
    </citation>
    <scope>NUCLEOTIDE SEQUENCE [LARGE SCALE GENOMIC DNA]</scope>
    <source>
        <strain evidence="4 5">DSM 260</strain>
    </source>
</reference>
<dbReference type="Proteomes" id="UP000309544">
    <property type="component" value="Unassembled WGS sequence"/>
</dbReference>
<dbReference type="Pfam" id="PF01136">
    <property type="entry name" value="Peptidase_U32"/>
    <property type="match status" value="1"/>
</dbReference>
<keyword evidence="2" id="KW-0378">Hydrolase</keyword>
<proteinExistence type="inferred from homology"/>
<gene>
    <name evidence="4" type="ORF">FGF68_01600</name>
</gene>
<evidence type="ECO:0000313" key="4">
    <source>
        <dbReference type="EMBL" id="TNJ37898.1"/>
    </source>
</evidence>
<dbReference type="InterPro" id="IPR001539">
    <property type="entry name" value="Peptidase_U32"/>
</dbReference>
<dbReference type="PANTHER" id="PTHR30217">
    <property type="entry name" value="PEPTIDASE U32 FAMILY"/>
    <property type="match status" value="1"/>
</dbReference>
<sequence length="414" mass="45632">MDLIRTPELIAPAGDRTALQAALQAGADAVYFGAEGYNMRQASRNFSATDFADLAALCTSFGAKSYLALNTVIYDSELETLDRTVAAAAASGINAVICWDMAVVEACRRHAIPFHLSTQASVSNFTAVRHYAALGARMIVLARELTLEQAGHISAEIQREGLDVQLECFIHGAMCVAVSGRCFLSQEIFGRSANRGECLQPCRRSYRITDSEEGFEFELGTSTVMNPRDLCTITFLDQLLEAGISGLKIEGRNRSPEYVATTTATYRRAIDFITAHHTAPDFRKDWRELSQELELELDKVYHRGFSSGFYFGRPLNAWSAHHGSVSSERKTYIGTVTKYYPKAEIAELIIHSRGLDAGERISIQGPTTGVLFLQAETFHAKDKPATHAEKGDTVTLPCPGKVRVNDKVYVLEKR</sequence>
<evidence type="ECO:0000256" key="2">
    <source>
        <dbReference type="ARBA" id="ARBA00022801"/>
    </source>
</evidence>
<keyword evidence="5" id="KW-1185">Reference proteome</keyword>
<organism evidence="4 5">
    <name type="scientific">Prosthecochloris vibrioformis</name>
    <name type="common">Chlorobium vibrioforme</name>
    <dbReference type="NCBI Taxonomy" id="1098"/>
    <lineage>
        <taxon>Bacteria</taxon>
        <taxon>Pseudomonadati</taxon>
        <taxon>Chlorobiota</taxon>
        <taxon>Chlorobiia</taxon>
        <taxon>Chlorobiales</taxon>
        <taxon>Chlorobiaceae</taxon>
        <taxon>Prosthecochloris</taxon>
    </lineage>
</organism>
<accession>A0A5C4S3X3</accession>
<dbReference type="GO" id="GO:0006508">
    <property type="term" value="P:proteolysis"/>
    <property type="evidence" value="ECO:0007669"/>
    <property type="project" value="UniProtKB-KW"/>
</dbReference>
<name>A0A5C4S3X3_PROVB</name>
<dbReference type="AlphaFoldDB" id="A0A5C4S3X3"/>
<dbReference type="PROSITE" id="PS01276">
    <property type="entry name" value="PEPTIDASE_U32"/>
    <property type="match status" value="1"/>
</dbReference>
<dbReference type="EMBL" id="VDCI01000001">
    <property type="protein sequence ID" value="TNJ37898.1"/>
    <property type="molecule type" value="Genomic_DNA"/>
</dbReference>
<keyword evidence="1" id="KW-0645">Protease</keyword>
<dbReference type="GO" id="GO:0008233">
    <property type="term" value="F:peptidase activity"/>
    <property type="evidence" value="ECO:0007669"/>
    <property type="project" value="UniProtKB-KW"/>
</dbReference>
<dbReference type="InterPro" id="IPR051454">
    <property type="entry name" value="RNA/ubiquinone_mod_enzymes"/>
</dbReference>
<comment type="caution">
    <text evidence="4">The sequence shown here is derived from an EMBL/GenBank/DDBJ whole genome shotgun (WGS) entry which is preliminary data.</text>
</comment>
<evidence type="ECO:0000313" key="5">
    <source>
        <dbReference type="Proteomes" id="UP000309544"/>
    </source>
</evidence>
<comment type="similarity">
    <text evidence="3">Belongs to the peptidase U32 family.</text>
</comment>